<gene>
    <name evidence="1" type="ORF">FEF09_30090</name>
</gene>
<name>A0A5C6LKY7_9BACT</name>
<protein>
    <submittedName>
        <fullName evidence="1">Carboxypeptidase-like regulatory domain-containing protein</fullName>
    </submittedName>
</protein>
<dbReference type="OrthoDB" id="9775095at2"/>
<keyword evidence="1" id="KW-0378">Hydrolase</keyword>
<dbReference type="EMBL" id="VOHS01000091">
    <property type="protein sequence ID" value="TWV89186.1"/>
    <property type="molecule type" value="Genomic_DNA"/>
</dbReference>
<dbReference type="RefSeq" id="WP_146308581.1">
    <property type="nucleotide sequence ID" value="NZ_VOHS01000091.1"/>
</dbReference>
<dbReference type="GO" id="GO:0004180">
    <property type="term" value="F:carboxypeptidase activity"/>
    <property type="evidence" value="ECO:0007669"/>
    <property type="project" value="UniProtKB-KW"/>
</dbReference>
<dbReference type="Pfam" id="PF13715">
    <property type="entry name" value="CarbopepD_reg_2"/>
    <property type="match status" value="1"/>
</dbReference>
<dbReference type="AlphaFoldDB" id="A0A5C6LKY7"/>
<evidence type="ECO:0000313" key="2">
    <source>
        <dbReference type="Proteomes" id="UP000318815"/>
    </source>
</evidence>
<comment type="caution">
    <text evidence="1">The sequence shown here is derived from an EMBL/GenBank/DDBJ whole genome shotgun (WGS) entry which is preliminary data.</text>
</comment>
<dbReference type="Proteomes" id="UP000318815">
    <property type="component" value="Unassembled WGS sequence"/>
</dbReference>
<sequence length="111" mass="12165">MKRIPTLAARLLLIKLLLFFGLLANAQNRIVRGKVTSADKGTTLANVTVLLKGGNTRTTTDATGNFSIQVPDDKAVLLFYLVDYTTREVQVSGKSTLDVSLELKNENLGKW</sequence>
<proteinExistence type="predicted"/>
<dbReference type="Gene3D" id="2.60.40.1120">
    <property type="entry name" value="Carboxypeptidase-like, regulatory domain"/>
    <property type="match status" value="1"/>
</dbReference>
<accession>A0A5C6LKY7</accession>
<reference evidence="1 2" key="1">
    <citation type="submission" date="2019-08" db="EMBL/GenBank/DDBJ databases">
        <title>Whole genome sequencing of chitin degrading bacteria Chitinophaga pinensis YS16.</title>
        <authorList>
            <person name="Singh R.P."/>
            <person name="Manchanda G."/>
            <person name="Maurya I.K."/>
            <person name="Joshi N.K."/>
            <person name="Srivastava A.K."/>
        </authorList>
    </citation>
    <scope>NUCLEOTIDE SEQUENCE [LARGE SCALE GENOMIC DNA]</scope>
    <source>
        <strain evidence="1 2">YS-16</strain>
    </source>
</reference>
<keyword evidence="1" id="KW-0121">Carboxypeptidase</keyword>
<dbReference type="SUPFAM" id="SSF49464">
    <property type="entry name" value="Carboxypeptidase regulatory domain-like"/>
    <property type="match status" value="1"/>
</dbReference>
<organism evidence="1 2">
    <name type="scientific">Chitinophaga pinensis</name>
    <dbReference type="NCBI Taxonomy" id="79329"/>
    <lineage>
        <taxon>Bacteria</taxon>
        <taxon>Pseudomonadati</taxon>
        <taxon>Bacteroidota</taxon>
        <taxon>Chitinophagia</taxon>
        <taxon>Chitinophagales</taxon>
        <taxon>Chitinophagaceae</taxon>
        <taxon>Chitinophaga</taxon>
    </lineage>
</organism>
<keyword evidence="2" id="KW-1185">Reference proteome</keyword>
<keyword evidence="1" id="KW-0645">Protease</keyword>
<evidence type="ECO:0000313" key="1">
    <source>
        <dbReference type="EMBL" id="TWV89186.1"/>
    </source>
</evidence>
<dbReference type="InterPro" id="IPR008969">
    <property type="entry name" value="CarboxyPept-like_regulatory"/>
</dbReference>